<sequence length="108" mass="12656">MVGSKLRVIQDYEKLSAELQEQIKLVYPEGYVDHLITFTNAKGEIVSALRFETLEKIYLVRMTKAKAERLVDEDSDFDEDGNLRSNVREQYEEDHSDVDYLSENDNYE</sequence>
<keyword evidence="3" id="KW-1185">Reference proteome</keyword>
<dbReference type="OrthoDB" id="1122172at2"/>
<feature type="region of interest" description="Disordered" evidence="1">
    <location>
        <begin position="74"/>
        <end position="108"/>
    </location>
</feature>
<comment type="caution">
    <text evidence="2">The sequence shown here is derived from an EMBL/GenBank/DDBJ whole genome shotgun (WGS) entry which is preliminary data.</text>
</comment>
<dbReference type="EMBL" id="MDGQ01000004">
    <property type="protein sequence ID" value="OEK05785.1"/>
    <property type="molecule type" value="Genomic_DNA"/>
</dbReference>
<dbReference type="STRING" id="1563681.BFP71_06605"/>
<evidence type="ECO:0000313" key="3">
    <source>
        <dbReference type="Proteomes" id="UP000095552"/>
    </source>
</evidence>
<organism evidence="2 3">
    <name type="scientific">Roseivirga misakiensis</name>
    <dbReference type="NCBI Taxonomy" id="1563681"/>
    <lineage>
        <taxon>Bacteria</taxon>
        <taxon>Pseudomonadati</taxon>
        <taxon>Bacteroidota</taxon>
        <taxon>Cytophagia</taxon>
        <taxon>Cytophagales</taxon>
        <taxon>Roseivirgaceae</taxon>
        <taxon>Roseivirga</taxon>
    </lineage>
</organism>
<feature type="compositionally biased region" description="Acidic residues" evidence="1">
    <location>
        <begin position="91"/>
        <end position="108"/>
    </location>
</feature>
<reference evidence="2 3" key="1">
    <citation type="submission" date="2016-08" db="EMBL/GenBank/DDBJ databases">
        <title>Draft genome of Fabibacter sp. strain SK-8.</title>
        <authorList>
            <person name="Wong S.-K."/>
            <person name="Hamasaki K."/>
            <person name="Yoshizawa S."/>
        </authorList>
    </citation>
    <scope>NUCLEOTIDE SEQUENCE [LARGE SCALE GENOMIC DNA]</scope>
    <source>
        <strain evidence="2 3">SK-8</strain>
    </source>
</reference>
<evidence type="ECO:0000256" key="1">
    <source>
        <dbReference type="SAM" id="MobiDB-lite"/>
    </source>
</evidence>
<name>A0A1E5T326_9BACT</name>
<dbReference type="RefSeq" id="WP_069834703.1">
    <property type="nucleotide sequence ID" value="NZ_MDGQ01000004.1"/>
</dbReference>
<evidence type="ECO:0000313" key="2">
    <source>
        <dbReference type="EMBL" id="OEK05785.1"/>
    </source>
</evidence>
<gene>
    <name evidence="2" type="ORF">BFP71_06605</name>
</gene>
<dbReference type="AlphaFoldDB" id="A0A1E5T326"/>
<accession>A0A1E5T326</accession>
<dbReference type="Proteomes" id="UP000095552">
    <property type="component" value="Unassembled WGS sequence"/>
</dbReference>
<proteinExistence type="predicted"/>
<protein>
    <submittedName>
        <fullName evidence="2">Uncharacterized protein</fullName>
    </submittedName>
</protein>